<name>A0A6F8TB47_9GAMM</name>
<dbReference type="Proteomes" id="UP000502894">
    <property type="component" value="Plasmid ptum19329-2 dna"/>
</dbReference>
<dbReference type="RefSeq" id="WP_173238705.1">
    <property type="nucleotide sequence ID" value="NZ_AP022841.1"/>
</dbReference>
<organism evidence="1 2">
    <name type="scientific">Legionella antarctica</name>
    <dbReference type="NCBI Taxonomy" id="2708020"/>
    <lineage>
        <taxon>Bacteria</taxon>
        <taxon>Pseudomonadati</taxon>
        <taxon>Pseudomonadota</taxon>
        <taxon>Gammaproteobacteria</taxon>
        <taxon>Legionellales</taxon>
        <taxon>Legionellaceae</taxon>
        <taxon>Legionella</taxon>
    </lineage>
</organism>
<dbReference type="KEGG" id="lant:TUM19329_36980"/>
<evidence type="ECO:0000313" key="1">
    <source>
        <dbReference type="EMBL" id="BCA97337.1"/>
    </source>
</evidence>
<dbReference type="SUPFAM" id="SSF103642">
    <property type="entry name" value="Sec-C motif"/>
    <property type="match status" value="1"/>
</dbReference>
<dbReference type="InterPro" id="IPR058292">
    <property type="entry name" value="DUF7986"/>
</dbReference>
<dbReference type="AlphaFoldDB" id="A0A6F8TB47"/>
<accession>A0A6F8TB47</accession>
<dbReference type="Gene3D" id="3.10.450.50">
    <property type="match status" value="1"/>
</dbReference>
<keyword evidence="1" id="KW-0614">Plasmid</keyword>
<evidence type="ECO:0008006" key="3">
    <source>
        <dbReference type="Google" id="ProtNLM"/>
    </source>
</evidence>
<gene>
    <name evidence="1" type="ORF">TUM19329_36980</name>
</gene>
<proteinExistence type="predicted"/>
<dbReference type="InterPro" id="IPR004027">
    <property type="entry name" value="SEC_C_motif"/>
</dbReference>
<dbReference type="EMBL" id="AP022841">
    <property type="protein sequence ID" value="BCA97337.1"/>
    <property type="molecule type" value="Genomic_DNA"/>
</dbReference>
<reference evidence="1" key="1">
    <citation type="journal article" date="2020" name="Microbiol. Resour. Announc.">
        <title>Complete Genome Sequence of Novel Psychrotolerant Legionella Strain TUM19329, Isolated from Antarctic Lake Sediment.</title>
        <authorList>
            <person name="Shimada S."/>
            <person name="Nakai R."/>
            <person name="Aoki K."/>
            <person name="Shimoeda N."/>
            <person name="Ohno G."/>
            <person name="Miyazaki Y."/>
            <person name="Kudoh S."/>
            <person name="Imura S."/>
            <person name="Watanabe K."/>
            <person name="Ishii Y."/>
            <person name="Tateda K."/>
        </authorList>
    </citation>
    <scope>NUCLEOTIDE SEQUENCE [LARGE SCALE GENOMIC DNA]</scope>
    <source>
        <strain evidence="1">TUM19329</strain>
        <plasmid evidence="1">pTUM19329-2</plasmid>
    </source>
</reference>
<keyword evidence="2" id="KW-1185">Reference proteome</keyword>
<dbReference type="Pfam" id="PF02810">
    <property type="entry name" value="SEC-C"/>
    <property type="match status" value="1"/>
</dbReference>
<sequence>MKINRNDPCPCGSGLKYKKCCLNKATESTTLNYAWHKMRTADNELSNLLTKHAVTLFGKGGLEKAWEEFYVFDINTPKIEDEDTVFIQAFMPWFLYNWFPENQAESPVQLPEVIAAEHYLKRYSSRLDAYQKAFIKANCEARYSIYEVTHVLREQSITLKDLLRGHQITIHEKMGSQTLERGHVLMARIVTINEDSIACGIYPQPLPSQCLLPVVEFKQYYAKTKFFSDSMLFELDLEIRGLYLDLVHELLENPFPKLQNTDGDEFSMNTISYTLTCTPQRAFEALAELAQNVDQSELAKDGIYNACNQLVEIAFPWCIAGNKMNKDWSNTVHGHITIKENTLTTEVNSDNRAQAVLIEINARLSTDEATYLHTTQKSIEELLKEPHEELNNPCDNSPEIQDLLKQMNHQHWVSWLDTLIPALNNVTPRQAAKTAKGRELLEALFVDFHNKNQSGFSQCPVDLHFLRKELGMT</sequence>
<protein>
    <recommendedName>
        <fullName evidence="3">SEC-C motif domain protein</fullName>
    </recommendedName>
</protein>
<dbReference type="Pfam" id="PF25948">
    <property type="entry name" value="DUF7986"/>
    <property type="match status" value="1"/>
</dbReference>
<evidence type="ECO:0000313" key="2">
    <source>
        <dbReference type="Proteomes" id="UP000502894"/>
    </source>
</evidence>
<geneLocation type="plasmid" evidence="2">
    <name>ptum19329-2 dna</name>
</geneLocation>